<name>A0A7Z7PQ79_9BACT</name>
<keyword evidence="6 13" id="KW-0560">Oxidoreductase</keyword>
<comment type="caution">
    <text evidence="13">Lacks conserved residue(s) required for the propagation of feature annotation.</text>
</comment>
<evidence type="ECO:0000256" key="8">
    <source>
        <dbReference type="ARBA" id="ARBA00023154"/>
    </source>
</evidence>
<dbReference type="GO" id="GO:0050661">
    <property type="term" value="F:NADP binding"/>
    <property type="evidence" value="ECO:0007669"/>
    <property type="project" value="UniProtKB-UniRule"/>
</dbReference>
<evidence type="ECO:0000256" key="1">
    <source>
        <dbReference type="ARBA" id="ARBA00006642"/>
    </source>
</evidence>
<dbReference type="GO" id="GO:0019877">
    <property type="term" value="P:diaminopimelate biosynthetic process"/>
    <property type="evidence" value="ECO:0007669"/>
    <property type="project" value="UniProtKB-UniRule"/>
</dbReference>
<dbReference type="GO" id="GO:0051287">
    <property type="term" value="F:NAD binding"/>
    <property type="evidence" value="ECO:0007669"/>
    <property type="project" value="UniProtKB-UniRule"/>
</dbReference>
<comment type="catalytic activity">
    <reaction evidence="12 13">
        <text>(S)-2,3,4,5-tetrahydrodipicolinate + NAD(+) + H2O = (2S,4S)-4-hydroxy-2,3,4,5-tetrahydrodipicolinate + NADH + H(+)</text>
        <dbReference type="Rhea" id="RHEA:35323"/>
        <dbReference type="ChEBI" id="CHEBI:15377"/>
        <dbReference type="ChEBI" id="CHEBI:15378"/>
        <dbReference type="ChEBI" id="CHEBI:16845"/>
        <dbReference type="ChEBI" id="CHEBI:57540"/>
        <dbReference type="ChEBI" id="CHEBI:57945"/>
        <dbReference type="ChEBI" id="CHEBI:67139"/>
        <dbReference type="EC" id="1.17.1.8"/>
    </reaction>
</comment>
<feature type="binding site" evidence="13">
    <location>
        <position position="37"/>
    </location>
    <ligand>
        <name>NADP(+)</name>
        <dbReference type="ChEBI" id="CHEBI:58349"/>
    </ligand>
</feature>
<comment type="subcellular location">
    <subcellularLocation>
        <location evidence="13">Cytoplasm</location>
    </subcellularLocation>
</comment>
<comment type="caution">
    <text evidence="13">Was originally thought to be a dihydrodipicolinate reductase (DHDPR), catalyzing the conversion of dihydrodipicolinate to tetrahydrodipicolinate. However, it was shown in E.coli that the substrate of the enzymatic reaction is not dihydrodipicolinate (DHDP) but in fact (2S,4S)-4-hydroxy-2,3,4,5-tetrahydrodipicolinic acid (HTPA), the product released by the DapA-catalyzed reaction.</text>
</comment>
<dbReference type="PANTHER" id="PTHR20836:SF0">
    <property type="entry name" value="4-HYDROXY-TETRAHYDRODIPICOLINATE REDUCTASE 1, CHLOROPLASTIC-RELATED"/>
    <property type="match status" value="1"/>
</dbReference>
<dbReference type="GO" id="GO:0008839">
    <property type="term" value="F:4-hydroxy-tetrahydrodipicolinate reductase"/>
    <property type="evidence" value="ECO:0007669"/>
    <property type="project" value="UniProtKB-EC"/>
</dbReference>
<keyword evidence="8 13" id="KW-0457">Lysine biosynthesis</keyword>
<evidence type="ECO:0000256" key="11">
    <source>
        <dbReference type="ARBA" id="ARBA00049080"/>
    </source>
</evidence>
<keyword evidence="17" id="KW-1185">Reference proteome</keyword>
<evidence type="ECO:0000256" key="10">
    <source>
        <dbReference type="ARBA" id="ARBA00038983"/>
    </source>
</evidence>
<dbReference type="GO" id="GO:0016726">
    <property type="term" value="F:oxidoreductase activity, acting on CH or CH2 groups, NAD or NADP as acceptor"/>
    <property type="evidence" value="ECO:0007669"/>
    <property type="project" value="UniProtKB-UniRule"/>
</dbReference>
<dbReference type="PROSITE" id="PS01298">
    <property type="entry name" value="DAPB"/>
    <property type="match status" value="1"/>
</dbReference>
<evidence type="ECO:0000313" key="17">
    <source>
        <dbReference type="Proteomes" id="UP000250796"/>
    </source>
</evidence>
<comment type="function">
    <text evidence="13">Catalyzes the conversion of 4-hydroxy-tetrahydrodipicolinate (HTPA) to tetrahydrodipicolinate.</text>
</comment>
<dbReference type="PIRSF" id="PIRSF000161">
    <property type="entry name" value="DHPR"/>
    <property type="match status" value="1"/>
</dbReference>
<dbReference type="PANTHER" id="PTHR20836">
    <property type="entry name" value="DIHYDRODIPICOLINATE REDUCTASE"/>
    <property type="match status" value="1"/>
</dbReference>
<accession>A0A7Z7PQ79</accession>
<evidence type="ECO:0000256" key="13">
    <source>
        <dbReference type="HAMAP-Rule" id="MF_00102"/>
    </source>
</evidence>
<keyword evidence="3 13" id="KW-0028">Amino-acid biosynthesis</keyword>
<gene>
    <name evidence="13 16" type="primary">dapB</name>
    <name evidence="16" type="ORF">MESINF_0042</name>
</gene>
<feature type="active site" description="Proton donor" evidence="13">
    <location>
        <position position="129"/>
    </location>
</feature>
<evidence type="ECO:0000256" key="4">
    <source>
        <dbReference type="ARBA" id="ARBA00022857"/>
    </source>
</evidence>
<evidence type="ECO:0000256" key="3">
    <source>
        <dbReference type="ARBA" id="ARBA00022605"/>
    </source>
</evidence>
<evidence type="ECO:0000259" key="15">
    <source>
        <dbReference type="Pfam" id="PF05173"/>
    </source>
</evidence>
<organism evidence="16 17">
    <name type="scientific">Mesotoga infera</name>
    <dbReference type="NCBI Taxonomy" id="1236046"/>
    <lineage>
        <taxon>Bacteria</taxon>
        <taxon>Thermotogati</taxon>
        <taxon>Thermotogota</taxon>
        <taxon>Thermotogae</taxon>
        <taxon>Kosmotogales</taxon>
        <taxon>Kosmotogaceae</taxon>
        <taxon>Mesotoga</taxon>
    </lineage>
</organism>
<evidence type="ECO:0000256" key="5">
    <source>
        <dbReference type="ARBA" id="ARBA00022915"/>
    </source>
</evidence>
<dbReference type="UniPathway" id="UPA00034">
    <property type="reaction ID" value="UER00018"/>
</dbReference>
<keyword evidence="2 13" id="KW-0963">Cytoplasm</keyword>
<sequence length="216" mass="23854">MRYGLVGSSGRMGHEIKEVFSAHELVLEVDESGIFRRGEPNVFVDFSNRSVLATTLQLCSQYGAGLVIGTTALAEEDMKAIKELSNHVPVVQSYNFSTGINILKILLRESASLFEGMDVEIIETHHNKKKDVPSGTAIILKEALGREVPVHSLRIGGVPGDHTIFFANEGEVLQISHHAISRRVFAIGALRAAEFCVSAKNGFYSFEEVLRWTQKR</sequence>
<evidence type="ECO:0000256" key="7">
    <source>
        <dbReference type="ARBA" id="ARBA00023027"/>
    </source>
</evidence>
<evidence type="ECO:0000259" key="14">
    <source>
        <dbReference type="Pfam" id="PF01113"/>
    </source>
</evidence>
<feature type="binding site" evidence="13">
    <location>
        <begin position="69"/>
        <end position="71"/>
    </location>
    <ligand>
        <name>NAD(+)</name>
        <dbReference type="ChEBI" id="CHEBI:57540"/>
    </ligand>
</feature>
<dbReference type="Pfam" id="PF05173">
    <property type="entry name" value="DapB_C"/>
    <property type="match status" value="1"/>
</dbReference>
<dbReference type="InterPro" id="IPR023940">
    <property type="entry name" value="DHDPR_bac"/>
</dbReference>
<dbReference type="InterPro" id="IPR036291">
    <property type="entry name" value="NAD(P)-bd_dom_sf"/>
</dbReference>
<dbReference type="EC" id="1.17.1.8" evidence="10 13"/>
<keyword evidence="7 13" id="KW-0520">NAD</keyword>
<evidence type="ECO:0000313" key="16">
    <source>
        <dbReference type="EMBL" id="SSC11491.1"/>
    </source>
</evidence>
<dbReference type="GO" id="GO:0009089">
    <property type="term" value="P:lysine biosynthetic process via diaminopimelate"/>
    <property type="evidence" value="ECO:0007669"/>
    <property type="project" value="UniProtKB-UniRule"/>
</dbReference>
<feature type="binding site" evidence="13">
    <location>
        <begin position="93"/>
        <end position="96"/>
    </location>
    <ligand>
        <name>NAD(+)</name>
        <dbReference type="ChEBI" id="CHEBI:57540"/>
    </ligand>
</feature>
<comment type="subunit">
    <text evidence="13">Homotetramer.</text>
</comment>
<feature type="binding site" evidence="13">
    <location>
        <begin position="135"/>
        <end position="136"/>
    </location>
    <ligand>
        <name>(S)-2,3,4,5-tetrahydrodipicolinate</name>
        <dbReference type="ChEBI" id="CHEBI:16845"/>
    </ligand>
</feature>
<comment type="pathway">
    <text evidence="9 13">Amino-acid biosynthesis; L-lysine biosynthesis via DAP pathway; (S)-tetrahydrodipicolinate from L-aspartate: step 4/4.</text>
</comment>
<feature type="domain" description="Dihydrodipicolinate reductase C-terminal" evidence="15">
    <location>
        <begin position="99"/>
        <end position="210"/>
    </location>
</feature>
<keyword evidence="4 13" id="KW-0521">NADP</keyword>
<keyword evidence="5 13" id="KW-0220">Diaminopimelate biosynthesis</keyword>
<dbReference type="GO" id="GO:0005829">
    <property type="term" value="C:cytosol"/>
    <property type="evidence" value="ECO:0007669"/>
    <property type="project" value="TreeGrafter"/>
</dbReference>
<reference evidence="16 17" key="1">
    <citation type="submission" date="2017-01" db="EMBL/GenBank/DDBJ databases">
        <authorList>
            <person name="Erauso G."/>
        </authorList>
    </citation>
    <scope>NUCLEOTIDE SEQUENCE [LARGE SCALE GENOMIC DNA]</scope>
    <source>
        <strain evidence="16">MESINF1</strain>
    </source>
</reference>
<feature type="binding site" evidence="13">
    <location>
        <position position="126"/>
    </location>
    <ligand>
        <name>(S)-2,3,4,5-tetrahydrodipicolinate</name>
        <dbReference type="ChEBI" id="CHEBI:16845"/>
    </ligand>
</feature>
<evidence type="ECO:0000256" key="6">
    <source>
        <dbReference type="ARBA" id="ARBA00023002"/>
    </source>
</evidence>
<dbReference type="CDD" id="cd02274">
    <property type="entry name" value="DHDPR_N"/>
    <property type="match status" value="1"/>
</dbReference>
<comment type="catalytic activity">
    <reaction evidence="11 13">
        <text>(S)-2,3,4,5-tetrahydrodipicolinate + NADP(+) + H2O = (2S,4S)-4-hydroxy-2,3,4,5-tetrahydrodipicolinate + NADPH + H(+)</text>
        <dbReference type="Rhea" id="RHEA:35331"/>
        <dbReference type="ChEBI" id="CHEBI:15377"/>
        <dbReference type="ChEBI" id="CHEBI:15378"/>
        <dbReference type="ChEBI" id="CHEBI:16845"/>
        <dbReference type="ChEBI" id="CHEBI:57783"/>
        <dbReference type="ChEBI" id="CHEBI:58349"/>
        <dbReference type="ChEBI" id="CHEBI:67139"/>
        <dbReference type="EC" id="1.17.1.8"/>
    </reaction>
</comment>
<evidence type="ECO:0000256" key="9">
    <source>
        <dbReference type="ARBA" id="ARBA00037922"/>
    </source>
</evidence>
<dbReference type="Gene3D" id="3.30.360.10">
    <property type="entry name" value="Dihydrodipicolinate Reductase, domain 2"/>
    <property type="match status" value="2"/>
</dbReference>
<dbReference type="KEGG" id="minf:MESINF_0042"/>
<dbReference type="EMBL" id="LS974202">
    <property type="protein sequence ID" value="SSC11491.1"/>
    <property type="molecule type" value="Genomic_DNA"/>
</dbReference>
<dbReference type="HAMAP" id="MF_00102">
    <property type="entry name" value="DapB"/>
    <property type="match status" value="1"/>
</dbReference>
<dbReference type="InterPro" id="IPR022663">
    <property type="entry name" value="DapB_C"/>
</dbReference>
<comment type="similarity">
    <text evidence="1 13">Belongs to the DapB family.</text>
</comment>
<dbReference type="RefSeq" id="WP_169697955.1">
    <property type="nucleotide sequence ID" value="NZ_LS974202.1"/>
</dbReference>
<dbReference type="InterPro" id="IPR022664">
    <property type="entry name" value="DapB_N_CS"/>
</dbReference>
<dbReference type="Pfam" id="PF01113">
    <property type="entry name" value="DapB_N"/>
    <property type="match status" value="1"/>
</dbReference>
<feature type="binding site" evidence="13">
    <location>
        <begin position="7"/>
        <end position="12"/>
    </location>
    <ligand>
        <name>NAD(+)</name>
        <dbReference type="ChEBI" id="CHEBI:57540"/>
    </ligand>
</feature>
<dbReference type="AlphaFoldDB" id="A0A7Z7PQ79"/>
<feature type="active site" description="Proton donor/acceptor" evidence="13">
    <location>
        <position position="125"/>
    </location>
</feature>
<dbReference type="Gene3D" id="3.40.50.720">
    <property type="entry name" value="NAD(P)-binding Rossmann-like Domain"/>
    <property type="match status" value="2"/>
</dbReference>
<proteinExistence type="inferred from homology"/>
<evidence type="ECO:0000256" key="2">
    <source>
        <dbReference type="ARBA" id="ARBA00022490"/>
    </source>
</evidence>
<dbReference type="SUPFAM" id="SSF51735">
    <property type="entry name" value="NAD(P)-binding Rossmann-fold domains"/>
    <property type="match status" value="1"/>
</dbReference>
<dbReference type="SUPFAM" id="SSF55347">
    <property type="entry name" value="Glyceraldehyde-3-phosphate dehydrogenase-like, C-terminal domain"/>
    <property type="match status" value="1"/>
</dbReference>
<feature type="domain" description="Dihydrodipicolinate reductase N-terminal" evidence="14">
    <location>
        <begin position="1"/>
        <end position="96"/>
    </location>
</feature>
<evidence type="ECO:0000256" key="12">
    <source>
        <dbReference type="ARBA" id="ARBA00049396"/>
    </source>
</evidence>
<dbReference type="InterPro" id="IPR000846">
    <property type="entry name" value="DapB_N"/>
</dbReference>
<protein>
    <recommendedName>
        <fullName evidence="10 13">4-hydroxy-tetrahydrodipicolinate reductase</fullName>
        <shortName evidence="13">HTPA reductase</shortName>
        <ecNumber evidence="10 13">1.17.1.8</ecNumber>
    </recommendedName>
</protein>
<dbReference type="Proteomes" id="UP000250796">
    <property type="component" value="Chromosome MESINF"/>
</dbReference>